<dbReference type="InterPro" id="IPR052712">
    <property type="entry name" value="Acid_resist_chaperone_HdeD"/>
</dbReference>
<proteinExistence type="predicted"/>
<dbReference type="EMBL" id="AP027729">
    <property type="protein sequence ID" value="BDZ41686.1"/>
    <property type="molecule type" value="Genomic_DNA"/>
</dbReference>
<keyword evidence="2" id="KW-0812">Transmembrane</keyword>
<feature type="transmembrane region" description="Helical" evidence="2">
    <location>
        <begin position="184"/>
        <end position="205"/>
    </location>
</feature>
<name>A0ABN6XDP7_9CELL</name>
<dbReference type="Pfam" id="PF03729">
    <property type="entry name" value="DUF308"/>
    <property type="match status" value="2"/>
</dbReference>
<feature type="transmembrane region" description="Helical" evidence="2">
    <location>
        <begin position="42"/>
        <end position="62"/>
    </location>
</feature>
<dbReference type="Proteomes" id="UP001321475">
    <property type="component" value="Chromosome"/>
</dbReference>
<feature type="transmembrane region" description="Helical" evidence="2">
    <location>
        <begin position="100"/>
        <end position="119"/>
    </location>
</feature>
<evidence type="ECO:0000256" key="2">
    <source>
        <dbReference type="SAM" id="Phobius"/>
    </source>
</evidence>
<evidence type="ECO:0000256" key="1">
    <source>
        <dbReference type="SAM" id="MobiDB-lite"/>
    </source>
</evidence>
<evidence type="ECO:0008006" key="5">
    <source>
        <dbReference type="Google" id="ProtNLM"/>
    </source>
</evidence>
<feature type="transmembrane region" description="Helical" evidence="2">
    <location>
        <begin position="157"/>
        <end position="178"/>
    </location>
</feature>
<reference evidence="4" key="1">
    <citation type="journal article" date="2019" name="Int. J. Syst. Evol. Microbiol.">
        <title>The Global Catalogue of Microorganisms (GCM) 10K type strain sequencing project: providing services to taxonomists for standard genome sequencing and annotation.</title>
        <authorList>
            <consortium name="The Broad Institute Genomics Platform"/>
            <consortium name="The Broad Institute Genome Sequencing Center for Infectious Disease"/>
            <person name="Wu L."/>
            <person name="Ma J."/>
        </authorList>
    </citation>
    <scope>NUCLEOTIDE SEQUENCE [LARGE SCALE GENOMIC DNA]</scope>
    <source>
        <strain evidence="4">NBRC 108565</strain>
    </source>
</reference>
<keyword evidence="2" id="KW-0472">Membrane</keyword>
<sequence length="238" mass="24959">MLSPHTRRTGGVVTDRRRGATHGQQHLPRSAPAAFAELAHKIWYWPVIRGVLTAIFGIIAVVSPNATATALVQVFGIFVIVDGLVSLIDGLRRKGSAAGSFNTGLGVVAVIFGAVLLIFPKVFIGIVLILVAIWAMLLGIFQITLALGMRRGSGKSWVWSLIVGILLVALSITCFAQPEGVTNLIVLLIGIFAIVIGVTFIVLGLKLRTLGAPVEATAGPAVGGTKPGEVVEGEIVEE</sequence>
<accession>A0ABN6XDP7</accession>
<keyword evidence="2" id="KW-1133">Transmembrane helix</keyword>
<organism evidence="3 4">
    <name type="scientific">Paraoerskovia sediminicola</name>
    <dbReference type="NCBI Taxonomy" id="1138587"/>
    <lineage>
        <taxon>Bacteria</taxon>
        <taxon>Bacillati</taxon>
        <taxon>Actinomycetota</taxon>
        <taxon>Actinomycetes</taxon>
        <taxon>Micrococcales</taxon>
        <taxon>Cellulomonadaceae</taxon>
        <taxon>Paraoerskovia</taxon>
    </lineage>
</organism>
<feature type="region of interest" description="Disordered" evidence="1">
    <location>
        <begin position="1"/>
        <end position="28"/>
    </location>
</feature>
<gene>
    <name evidence="3" type="ORF">GCM10025865_09850</name>
</gene>
<protein>
    <recommendedName>
        <fullName evidence="5">Acid-resistance membrane protein</fullName>
    </recommendedName>
</protein>
<dbReference type="PANTHER" id="PTHR34989">
    <property type="entry name" value="PROTEIN HDED"/>
    <property type="match status" value="1"/>
</dbReference>
<dbReference type="InterPro" id="IPR005325">
    <property type="entry name" value="DUF308_memb"/>
</dbReference>
<evidence type="ECO:0000313" key="3">
    <source>
        <dbReference type="EMBL" id="BDZ41686.1"/>
    </source>
</evidence>
<keyword evidence="4" id="KW-1185">Reference proteome</keyword>
<feature type="transmembrane region" description="Helical" evidence="2">
    <location>
        <begin position="68"/>
        <end position="88"/>
    </location>
</feature>
<evidence type="ECO:0000313" key="4">
    <source>
        <dbReference type="Proteomes" id="UP001321475"/>
    </source>
</evidence>
<dbReference type="PANTHER" id="PTHR34989:SF1">
    <property type="entry name" value="PROTEIN HDED"/>
    <property type="match status" value="1"/>
</dbReference>
<feature type="transmembrane region" description="Helical" evidence="2">
    <location>
        <begin position="125"/>
        <end position="145"/>
    </location>
</feature>